<organism evidence="2">
    <name type="scientific">Tanacetum cinerariifolium</name>
    <name type="common">Dalmatian daisy</name>
    <name type="synonym">Chrysanthemum cinerariifolium</name>
    <dbReference type="NCBI Taxonomy" id="118510"/>
    <lineage>
        <taxon>Eukaryota</taxon>
        <taxon>Viridiplantae</taxon>
        <taxon>Streptophyta</taxon>
        <taxon>Embryophyta</taxon>
        <taxon>Tracheophyta</taxon>
        <taxon>Spermatophyta</taxon>
        <taxon>Magnoliopsida</taxon>
        <taxon>eudicotyledons</taxon>
        <taxon>Gunneridae</taxon>
        <taxon>Pentapetalae</taxon>
        <taxon>asterids</taxon>
        <taxon>campanulids</taxon>
        <taxon>Asterales</taxon>
        <taxon>Asteraceae</taxon>
        <taxon>Asteroideae</taxon>
        <taxon>Anthemideae</taxon>
        <taxon>Anthemidinae</taxon>
        <taxon>Tanacetum</taxon>
    </lineage>
</organism>
<sequence>MWRLRIKQYFQIQDYALWDVIENGNSFKPVAETTTDDVGTSTTIILGPVTIEEKAKKKNDVKARIAKVGKTMNSSGVLFIGGKKYTGFVQQTKLLTEKVCILDSEGAFMSTQEYMQKVAEDVGEDEDFNCEAWVSATNYVIAHGGIVIGGVGDIDNFLKNGKLEQVVRIVKSCSLNVIGDLTVTINDISGTIPRTTYYKVIGKGGYGKDINVGAAMILVNVSIFTPKPSKHYLNITKKNVVNVFRKDTVFTSGSG</sequence>
<accession>A0A699HS82</accession>
<keyword evidence="2" id="KW-0808">Transferase</keyword>
<feature type="domain" description="Homologous recombination OB-fold protein OB-fold" evidence="1">
    <location>
        <begin position="162"/>
        <end position="246"/>
    </location>
</feature>
<dbReference type="GO" id="GO:0016301">
    <property type="term" value="F:kinase activity"/>
    <property type="evidence" value="ECO:0007669"/>
    <property type="project" value="UniProtKB-KW"/>
</dbReference>
<dbReference type="InterPro" id="IPR028045">
    <property type="entry name" value="HROB"/>
</dbReference>
<gene>
    <name evidence="2" type="ORF">Tci_422213</name>
</gene>
<proteinExistence type="predicted"/>
<reference evidence="2" key="1">
    <citation type="journal article" date="2019" name="Sci. Rep.">
        <title>Draft genome of Tanacetum cinerariifolium, the natural source of mosquito coil.</title>
        <authorList>
            <person name="Yamashiro T."/>
            <person name="Shiraishi A."/>
            <person name="Satake H."/>
            <person name="Nakayama K."/>
        </authorList>
    </citation>
    <scope>NUCLEOTIDE SEQUENCE</scope>
</reference>
<name>A0A699HS82_TANCI</name>
<dbReference type="PANTHER" id="PTHR14523">
    <property type="entry name" value="UNCHARACTERIZED PROTEIN C17ORF53 HOMOLOG"/>
    <property type="match status" value="1"/>
</dbReference>
<evidence type="ECO:0000313" key="2">
    <source>
        <dbReference type="EMBL" id="GEY50239.1"/>
    </source>
</evidence>
<dbReference type="Pfam" id="PF15072">
    <property type="entry name" value="HROB"/>
    <property type="match status" value="1"/>
</dbReference>
<dbReference type="EMBL" id="BKCJ010183984">
    <property type="protein sequence ID" value="GEY50239.1"/>
    <property type="molecule type" value="Genomic_DNA"/>
</dbReference>
<protein>
    <submittedName>
        <fullName evidence="2">GPCR kinase</fullName>
    </submittedName>
</protein>
<evidence type="ECO:0000259" key="1">
    <source>
        <dbReference type="Pfam" id="PF15072"/>
    </source>
</evidence>
<dbReference type="InterPro" id="IPR058570">
    <property type="entry name" value="HROB_OB"/>
</dbReference>
<comment type="caution">
    <text evidence="2">The sequence shown here is derived from an EMBL/GenBank/DDBJ whole genome shotgun (WGS) entry which is preliminary data.</text>
</comment>
<keyword evidence="2" id="KW-0418">Kinase</keyword>
<dbReference type="GO" id="GO:0000725">
    <property type="term" value="P:recombinational repair"/>
    <property type="evidence" value="ECO:0007669"/>
    <property type="project" value="InterPro"/>
</dbReference>
<dbReference type="AlphaFoldDB" id="A0A699HS82"/>
<dbReference type="PANTHER" id="PTHR14523:SF1">
    <property type="entry name" value="HOMOLOGOUS RECOMBINATION OB-FOLD PROTEIN"/>
    <property type="match status" value="1"/>
</dbReference>